<comment type="similarity">
    <text evidence="1">Belongs to the RutC family.</text>
</comment>
<sequence length="130" mass="13957">MSKVIISTDKAPAAIGTYSQAVKIGTTVYLSGQIPLVPETMEFVSEDFRAQAVQVFKNLSAVCEAAGGELQDMVKVQIYLTDLGQFAIVNEVMAEFFRTPYPARAAIGVKALPKGAQIEIDGVMELPSTN</sequence>
<evidence type="ECO:0000313" key="2">
    <source>
        <dbReference type="EMBL" id="RUO48212.1"/>
    </source>
</evidence>
<dbReference type="PROSITE" id="PS01094">
    <property type="entry name" value="UPF0076"/>
    <property type="match status" value="1"/>
</dbReference>
<organism evidence="2 3">
    <name type="scientific">Pseudidiomarina aquimaris</name>
    <dbReference type="NCBI Taxonomy" id="641841"/>
    <lineage>
        <taxon>Bacteria</taxon>
        <taxon>Pseudomonadati</taxon>
        <taxon>Pseudomonadota</taxon>
        <taxon>Gammaproteobacteria</taxon>
        <taxon>Alteromonadales</taxon>
        <taxon>Idiomarinaceae</taxon>
        <taxon>Pseudidiomarina</taxon>
    </lineage>
</organism>
<gene>
    <name evidence="2" type="ORF">CWE21_06605</name>
</gene>
<dbReference type="CDD" id="cd00448">
    <property type="entry name" value="YjgF_YER057c_UK114_family"/>
    <property type="match status" value="1"/>
</dbReference>
<dbReference type="EMBL" id="PIPT01000004">
    <property type="protein sequence ID" value="RUO48212.1"/>
    <property type="molecule type" value="Genomic_DNA"/>
</dbReference>
<dbReference type="NCBIfam" id="TIGR00004">
    <property type="entry name" value="Rid family detoxifying hydrolase"/>
    <property type="match status" value="1"/>
</dbReference>
<comment type="caution">
    <text evidence="2">The sequence shown here is derived from an EMBL/GenBank/DDBJ whole genome shotgun (WGS) entry which is preliminary data.</text>
</comment>
<dbReference type="InterPro" id="IPR035959">
    <property type="entry name" value="RutC-like_sf"/>
</dbReference>
<dbReference type="SUPFAM" id="SSF55298">
    <property type="entry name" value="YjgF-like"/>
    <property type="match status" value="1"/>
</dbReference>
<dbReference type="Pfam" id="PF01042">
    <property type="entry name" value="Ribonuc_L-PSP"/>
    <property type="match status" value="1"/>
</dbReference>
<protein>
    <submittedName>
        <fullName evidence="2">Reactive intermediate/imine deaminase</fullName>
    </submittedName>
</protein>
<dbReference type="InterPro" id="IPR006056">
    <property type="entry name" value="RidA"/>
</dbReference>
<dbReference type="OrthoDB" id="9803101at2"/>
<dbReference type="PANTHER" id="PTHR11803:SF39">
    <property type="entry name" value="2-IMINOBUTANOATE_2-IMINOPROPANOATE DEAMINASE"/>
    <property type="match status" value="1"/>
</dbReference>
<keyword evidence="3" id="KW-1185">Reference proteome</keyword>
<reference evidence="3" key="1">
    <citation type="journal article" date="2018" name="Front. Microbiol.">
        <title>Genome-Based Analysis Reveals the Taxonomy and Diversity of the Family Idiomarinaceae.</title>
        <authorList>
            <person name="Liu Y."/>
            <person name="Lai Q."/>
            <person name="Shao Z."/>
        </authorList>
    </citation>
    <scope>NUCLEOTIDE SEQUENCE [LARGE SCALE GENOMIC DNA]</scope>
    <source>
        <strain evidence="3">SW15</strain>
    </source>
</reference>
<name>A0A432XHU8_9GAMM</name>
<dbReference type="FunFam" id="3.30.1330.40:FF:000001">
    <property type="entry name" value="L-PSP family endoribonuclease"/>
    <property type="match status" value="1"/>
</dbReference>
<dbReference type="InterPro" id="IPR019897">
    <property type="entry name" value="RidA_CS"/>
</dbReference>
<dbReference type="PANTHER" id="PTHR11803">
    <property type="entry name" value="2-IMINOBUTANOATE/2-IMINOPROPANOATE DEAMINASE RIDA"/>
    <property type="match status" value="1"/>
</dbReference>
<dbReference type="Gene3D" id="3.30.1330.40">
    <property type="entry name" value="RutC-like"/>
    <property type="match status" value="1"/>
</dbReference>
<dbReference type="GO" id="GO:0005829">
    <property type="term" value="C:cytosol"/>
    <property type="evidence" value="ECO:0007669"/>
    <property type="project" value="TreeGrafter"/>
</dbReference>
<evidence type="ECO:0000256" key="1">
    <source>
        <dbReference type="ARBA" id="ARBA00010552"/>
    </source>
</evidence>
<accession>A0A432XHU8</accession>
<dbReference type="Proteomes" id="UP000286678">
    <property type="component" value="Unassembled WGS sequence"/>
</dbReference>
<dbReference type="GO" id="GO:0019239">
    <property type="term" value="F:deaminase activity"/>
    <property type="evidence" value="ECO:0007669"/>
    <property type="project" value="TreeGrafter"/>
</dbReference>
<dbReference type="InterPro" id="IPR006175">
    <property type="entry name" value="YjgF/YER057c/UK114"/>
</dbReference>
<proteinExistence type="inferred from homology"/>
<evidence type="ECO:0000313" key="3">
    <source>
        <dbReference type="Proteomes" id="UP000286678"/>
    </source>
</evidence>
<dbReference type="AlphaFoldDB" id="A0A432XHU8"/>
<dbReference type="RefSeq" id="WP_126833662.1">
    <property type="nucleotide sequence ID" value="NZ_JBLXIO010000027.1"/>
</dbReference>